<sequence length="416" mass="45779">MTVTIDTGILIAGAGIGGLTTALALHAHGVSDLLIIEAAKQIRPLGVGINIQPAAVAELYALGLKRSMEQSGIKTERVEHWDEKGTLLFSEPRGLAAGNPYPQISIHRGALEMFLLRAVKGRLGQRTVRTGIRLVSFTEDSDGSVSALAVDQSTGNEIRLRAKGLIGADGIHSAIRAQLSGDGNKLVPTPITMWRGVTERDRFLDGRTMIIANDVYSSRVIAYPISSEHGQRGTDLVNWVCMVSADTRARFDRPDWSEQGTLEDILPFFSEWRLDWLNIEDLVRRSRVILKYPMVDRDPLERWGSGRVTLLGDAAHLMYPVGANGASQAILDASTLAFEISSRKDIPSAFEHYENARRPATSKIVLENRMRDRGERRISGKNDGQKTAAIDGIVNRYKQNVESQYKHQPSTEGQSS</sequence>
<evidence type="ECO:0000313" key="5">
    <source>
        <dbReference type="Proteomes" id="UP000280434"/>
    </source>
</evidence>
<dbReference type="NCBIfam" id="NF005720">
    <property type="entry name" value="PRK07538.1"/>
    <property type="match status" value="1"/>
</dbReference>
<dbReference type="EMBL" id="RBZV01000005">
    <property type="protein sequence ID" value="RKP47523.1"/>
    <property type="molecule type" value="Genomic_DNA"/>
</dbReference>
<dbReference type="GO" id="GO:0004497">
    <property type="term" value="F:monooxygenase activity"/>
    <property type="evidence" value="ECO:0007669"/>
    <property type="project" value="UniProtKB-KW"/>
</dbReference>
<dbReference type="GO" id="GO:0071949">
    <property type="term" value="F:FAD binding"/>
    <property type="evidence" value="ECO:0007669"/>
    <property type="project" value="InterPro"/>
</dbReference>
<accession>A0A494XIZ0</accession>
<dbReference type="SMR" id="A0A494XIZ0"/>
<name>A0A494XIZ0_9BURK</name>
<dbReference type="Proteomes" id="UP000280434">
    <property type="component" value="Unassembled WGS sequence"/>
</dbReference>
<keyword evidence="5" id="KW-1185">Reference proteome</keyword>
<evidence type="ECO:0000259" key="3">
    <source>
        <dbReference type="Pfam" id="PF01494"/>
    </source>
</evidence>
<dbReference type="SUPFAM" id="SSF54373">
    <property type="entry name" value="FAD-linked reductases, C-terminal domain"/>
    <property type="match status" value="1"/>
</dbReference>
<keyword evidence="1" id="KW-0560">Oxidoreductase</keyword>
<dbReference type="PANTHER" id="PTHR13789:SF268">
    <property type="entry name" value="5-METHYLPHENAZINE-1-CARBOXYLATE 1-MONOOXYGENASE"/>
    <property type="match status" value="1"/>
</dbReference>
<dbReference type="AlphaFoldDB" id="A0A494XIZ0"/>
<proteinExistence type="predicted"/>
<evidence type="ECO:0000256" key="2">
    <source>
        <dbReference type="ARBA" id="ARBA00023033"/>
    </source>
</evidence>
<dbReference type="Gene3D" id="3.30.9.30">
    <property type="match status" value="1"/>
</dbReference>
<gene>
    <name evidence="4" type="ORF">D7S89_14940</name>
</gene>
<feature type="domain" description="FAD-binding" evidence="3">
    <location>
        <begin position="7"/>
        <end position="365"/>
    </location>
</feature>
<dbReference type="PRINTS" id="PR00420">
    <property type="entry name" value="RNGMNOXGNASE"/>
</dbReference>
<dbReference type="Pfam" id="PF01494">
    <property type="entry name" value="FAD_binding_3"/>
    <property type="match status" value="1"/>
</dbReference>
<organism evidence="4 5">
    <name type="scientific">Trinickia fusca</name>
    <dbReference type="NCBI Taxonomy" id="2419777"/>
    <lineage>
        <taxon>Bacteria</taxon>
        <taxon>Pseudomonadati</taxon>
        <taxon>Pseudomonadota</taxon>
        <taxon>Betaproteobacteria</taxon>
        <taxon>Burkholderiales</taxon>
        <taxon>Burkholderiaceae</taxon>
        <taxon>Trinickia</taxon>
    </lineage>
</organism>
<dbReference type="Gene3D" id="3.50.50.60">
    <property type="entry name" value="FAD/NAD(P)-binding domain"/>
    <property type="match status" value="1"/>
</dbReference>
<dbReference type="InterPro" id="IPR036188">
    <property type="entry name" value="FAD/NAD-bd_sf"/>
</dbReference>
<evidence type="ECO:0000256" key="1">
    <source>
        <dbReference type="ARBA" id="ARBA00023002"/>
    </source>
</evidence>
<dbReference type="SUPFAM" id="SSF51905">
    <property type="entry name" value="FAD/NAD(P)-binding domain"/>
    <property type="match status" value="1"/>
</dbReference>
<keyword evidence="2" id="KW-0503">Monooxygenase</keyword>
<dbReference type="PANTHER" id="PTHR13789">
    <property type="entry name" value="MONOOXYGENASE"/>
    <property type="match status" value="1"/>
</dbReference>
<dbReference type="OrthoDB" id="5487740at2"/>
<protein>
    <submittedName>
        <fullName evidence="4">Flavin-dependent oxidoreductase</fullName>
    </submittedName>
</protein>
<evidence type="ECO:0000313" key="4">
    <source>
        <dbReference type="EMBL" id="RKP47523.1"/>
    </source>
</evidence>
<reference evidence="4 5" key="1">
    <citation type="submission" date="2018-10" db="EMBL/GenBank/DDBJ databases">
        <title>Paraburkholderia sp. 7MK8-2, isolated from soil.</title>
        <authorList>
            <person name="Gao Z.-H."/>
            <person name="Qiu L.-H."/>
        </authorList>
    </citation>
    <scope>NUCLEOTIDE SEQUENCE [LARGE SCALE GENOMIC DNA]</scope>
    <source>
        <strain evidence="4 5">7MK8-2</strain>
    </source>
</reference>
<dbReference type="InterPro" id="IPR002938">
    <property type="entry name" value="FAD-bd"/>
</dbReference>
<comment type="caution">
    <text evidence="4">The sequence shown here is derived from an EMBL/GenBank/DDBJ whole genome shotgun (WGS) entry which is preliminary data.</text>
</comment>
<dbReference type="InterPro" id="IPR050493">
    <property type="entry name" value="FAD-dep_Monooxygenase_BioMet"/>
</dbReference>
<dbReference type="RefSeq" id="WP_121278469.1">
    <property type="nucleotide sequence ID" value="NZ_RBZV01000005.1"/>
</dbReference>